<dbReference type="Gene3D" id="3.90.70.10">
    <property type="entry name" value="Cysteine proteinases"/>
    <property type="match status" value="1"/>
</dbReference>
<dbReference type="GO" id="GO:0004843">
    <property type="term" value="F:cysteine-type deubiquitinase activity"/>
    <property type="evidence" value="ECO:0007669"/>
    <property type="project" value="UniProtKB-UniRule"/>
</dbReference>
<dbReference type="PROSITE" id="PS50103">
    <property type="entry name" value="ZF_C3H1"/>
    <property type="match status" value="1"/>
</dbReference>
<evidence type="ECO:0000256" key="3">
    <source>
        <dbReference type="ARBA" id="ARBA00022670"/>
    </source>
</evidence>
<dbReference type="InterPro" id="IPR001394">
    <property type="entry name" value="Peptidase_C19_UCH"/>
</dbReference>
<evidence type="ECO:0000256" key="1">
    <source>
        <dbReference type="ARBA" id="ARBA00000707"/>
    </source>
</evidence>
<dbReference type="GO" id="GO:0061136">
    <property type="term" value="P:regulation of proteasomal protein catabolic process"/>
    <property type="evidence" value="ECO:0007669"/>
    <property type="project" value="TreeGrafter"/>
</dbReference>
<dbReference type="InterPro" id="IPR038765">
    <property type="entry name" value="Papain-like_cys_pep_sf"/>
</dbReference>
<keyword evidence="7" id="KW-0479">Metal-binding</keyword>
<reference evidence="11" key="1">
    <citation type="submission" date="2019-07" db="EMBL/GenBank/DDBJ databases">
        <authorList>
            <person name="Dittberner H."/>
        </authorList>
    </citation>
    <scope>NUCLEOTIDE SEQUENCE [LARGE SCALE GENOMIC DNA]</scope>
</reference>
<evidence type="ECO:0000256" key="5">
    <source>
        <dbReference type="ARBA" id="ARBA00022801"/>
    </source>
</evidence>
<dbReference type="InterPro" id="IPR000571">
    <property type="entry name" value="Znf_CCCH"/>
</dbReference>
<evidence type="ECO:0000256" key="7">
    <source>
        <dbReference type="PROSITE-ProRule" id="PRU00723"/>
    </source>
</evidence>
<keyword evidence="4 8" id="KW-0833">Ubl conjugation pathway</keyword>
<name>A0A565BFY7_9BRAS</name>
<evidence type="ECO:0000256" key="8">
    <source>
        <dbReference type="RuleBase" id="RU366025"/>
    </source>
</evidence>
<dbReference type="InterPro" id="IPR018200">
    <property type="entry name" value="USP_CS"/>
</dbReference>
<dbReference type="PROSITE" id="PS00973">
    <property type="entry name" value="USP_2"/>
    <property type="match status" value="1"/>
</dbReference>
<sequence>MAAAKNRIACEFYRGGLGICYKGGRCPYSHAACFPHQPEDNRGLVGEKLLQEAKGDESRYRDMKDRMLDFMRSNISAKDFMDQADALGLRHKIPEIAASFSIRYRAKYDEILEAMKEGSKNKKNGVEDCGRKTYKDSKNNLETRTLKFVEEPTQNSEKKKQESSICRISKKKTSLLSKGLVNLGNTCYLNSTLQCLKAVPELQSALSRYSLAARGNNDIDHMLTVATHVLFSELDKSLNAIFRKKYPQFSQMEDGIYMQQDAEECWTQLLHTLSQSLKTPTSSENHDVVTILFGLNLQSRLHCPESGEESSETESVYALKCHISHEVNHMLEGLHIGLREEIAKTSPLLGRTALYLKESFIEYLPSYLTVQFLRYFWKKETCQQEKILRKVDLPLELDVFELCTDDLKKTLTHDSKGSDVGRKTGLYDLVSVLSHKGKTANTGHYMAWVNKKQVGWVFYDDHRSSLKNKEDFMKLLSGGDDSHAYIAMYKARVSSH</sequence>
<proteinExistence type="inferred from homology"/>
<dbReference type="EC" id="3.4.19.12" evidence="8"/>
<dbReference type="EMBL" id="CABITT030000004">
    <property type="protein sequence ID" value="VVB00529.1"/>
    <property type="molecule type" value="Genomic_DNA"/>
</dbReference>
<comment type="catalytic activity">
    <reaction evidence="1 8">
        <text>Thiol-dependent hydrolysis of ester, thioester, amide, peptide and isopeptide bonds formed by the C-terminal Gly of ubiquitin (a 76-residue protein attached to proteins as an intracellular targeting signal).</text>
        <dbReference type="EC" id="3.4.19.12"/>
    </reaction>
</comment>
<evidence type="ECO:0000313" key="12">
    <source>
        <dbReference type="Proteomes" id="UP000489600"/>
    </source>
</evidence>
<evidence type="ECO:0000259" key="10">
    <source>
        <dbReference type="PROSITE" id="PS50235"/>
    </source>
</evidence>
<dbReference type="GO" id="GO:0016579">
    <property type="term" value="P:protein deubiquitination"/>
    <property type="evidence" value="ECO:0007669"/>
    <property type="project" value="InterPro"/>
</dbReference>
<feature type="domain" description="USP" evidence="10">
    <location>
        <begin position="178"/>
        <end position="492"/>
    </location>
</feature>
<comment type="similarity">
    <text evidence="2 8">Belongs to the peptidase C19 family.</text>
</comment>
<dbReference type="PANTHER" id="PTHR43982">
    <property type="entry name" value="UBIQUITIN CARBOXYL-TERMINAL HYDROLASE"/>
    <property type="match status" value="1"/>
</dbReference>
<evidence type="ECO:0000256" key="6">
    <source>
        <dbReference type="ARBA" id="ARBA00022807"/>
    </source>
</evidence>
<evidence type="ECO:0000256" key="4">
    <source>
        <dbReference type="ARBA" id="ARBA00022786"/>
    </source>
</evidence>
<dbReference type="InterPro" id="IPR028889">
    <property type="entry name" value="USP"/>
</dbReference>
<dbReference type="OrthoDB" id="333239at2759"/>
<dbReference type="InterPro" id="IPR044635">
    <property type="entry name" value="UBP14-like"/>
</dbReference>
<dbReference type="Pfam" id="PF00443">
    <property type="entry name" value="UCH"/>
    <property type="match status" value="1"/>
</dbReference>
<keyword evidence="7" id="KW-0863">Zinc-finger</keyword>
<dbReference type="GO" id="GO:0008270">
    <property type="term" value="F:zinc ion binding"/>
    <property type="evidence" value="ECO:0007669"/>
    <property type="project" value="UniProtKB-KW"/>
</dbReference>
<dbReference type="GO" id="GO:0043161">
    <property type="term" value="P:proteasome-mediated ubiquitin-dependent protein catabolic process"/>
    <property type="evidence" value="ECO:0007669"/>
    <property type="project" value="InterPro"/>
</dbReference>
<evidence type="ECO:0000256" key="2">
    <source>
        <dbReference type="ARBA" id="ARBA00009085"/>
    </source>
</evidence>
<feature type="zinc finger region" description="C3H1-type" evidence="7">
    <location>
        <begin position="4"/>
        <end position="33"/>
    </location>
</feature>
<comment type="function">
    <text evidence="8">Recognizes and hydrolyzes the peptide bond at the C-terminal Gly of ubiquitin. Involved in the processing of poly-ubiquitin precursors as well as that of ubiquitinated proteins.</text>
</comment>
<gene>
    <name evidence="11" type="ORF">ANE_LOCUS10973</name>
</gene>
<dbReference type="PROSITE" id="PS50235">
    <property type="entry name" value="USP_3"/>
    <property type="match status" value="1"/>
</dbReference>
<keyword evidence="12" id="KW-1185">Reference proteome</keyword>
<keyword evidence="3 8" id="KW-0645">Protease</keyword>
<organism evidence="11 12">
    <name type="scientific">Arabis nemorensis</name>
    <dbReference type="NCBI Taxonomy" id="586526"/>
    <lineage>
        <taxon>Eukaryota</taxon>
        <taxon>Viridiplantae</taxon>
        <taxon>Streptophyta</taxon>
        <taxon>Embryophyta</taxon>
        <taxon>Tracheophyta</taxon>
        <taxon>Spermatophyta</taxon>
        <taxon>Magnoliopsida</taxon>
        <taxon>eudicotyledons</taxon>
        <taxon>Gunneridae</taxon>
        <taxon>Pentapetalae</taxon>
        <taxon>rosids</taxon>
        <taxon>malvids</taxon>
        <taxon>Brassicales</taxon>
        <taxon>Brassicaceae</taxon>
        <taxon>Arabideae</taxon>
        <taxon>Arabis</taxon>
    </lineage>
</organism>
<dbReference type="Proteomes" id="UP000489600">
    <property type="component" value="Unassembled WGS sequence"/>
</dbReference>
<dbReference type="GO" id="GO:0070628">
    <property type="term" value="F:proteasome binding"/>
    <property type="evidence" value="ECO:0007669"/>
    <property type="project" value="TreeGrafter"/>
</dbReference>
<evidence type="ECO:0000259" key="9">
    <source>
        <dbReference type="PROSITE" id="PS50103"/>
    </source>
</evidence>
<dbReference type="PANTHER" id="PTHR43982:SF1">
    <property type="entry name" value="UBIQUITIN CARBOXYL-TERMINAL HYDROLASE 14"/>
    <property type="match status" value="1"/>
</dbReference>
<feature type="domain" description="C3H1-type" evidence="9">
    <location>
        <begin position="4"/>
        <end position="33"/>
    </location>
</feature>
<evidence type="ECO:0000313" key="11">
    <source>
        <dbReference type="EMBL" id="VVB00529.1"/>
    </source>
</evidence>
<protein>
    <recommendedName>
        <fullName evidence="8">Ubiquitin carboxyl-terminal hydrolase</fullName>
        <ecNumber evidence="8">3.4.19.12</ecNumber>
    </recommendedName>
</protein>
<accession>A0A565BFY7</accession>
<dbReference type="PROSITE" id="PS00972">
    <property type="entry name" value="USP_1"/>
    <property type="match status" value="1"/>
</dbReference>
<keyword evidence="6 8" id="KW-0788">Thiol protease</keyword>
<keyword evidence="5 8" id="KW-0378">Hydrolase</keyword>
<dbReference type="AlphaFoldDB" id="A0A565BFY7"/>
<keyword evidence="7" id="KW-0862">Zinc</keyword>
<comment type="caution">
    <text evidence="11">The sequence shown here is derived from an EMBL/GenBank/DDBJ whole genome shotgun (WGS) entry which is preliminary data.</text>
</comment>
<dbReference type="SUPFAM" id="SSF54001">
    <property type="entry name" value="Cysteine proteinases"/>
    <property type="match status" value="1"/>
</dbReference>